<evidence type="ECO:0000313" key="3">
    <source>
        <dbReference type="EMBL" id="QJW95442.1"/>
    </source>
</evidence>
<keyword evidence="1" id="KW-0472">Membrane</keyword>
<feature type="transmembrane region" description="Helical" evidence="1">
    <location>
        <begin position="185"/>
        <end position="207"/>
    </location>
</feature>
<reference evidence="4" key="1">
    <citation type="submission" date="2020-05" db="EMBL/GenBank/DDBJ databases">
        <title>Frigoriglobus tundricola gen. nov., sp. nov., a psychrotolerant cellulolytic planctomycete of the family Gemmataceae with two divergent copies of 16S rRNA gene.</title>
        <authorList>
            <person name="Kulichevskaya I.S."/>
            <person name="Ivanova A.A."/>
            <person name="Naumoff D.G."/>
            <person name="Beletsky A.V."/>
            <person name="Rijpstra W.I.C."/>
            <person name="Sinninghe Damste J.S."/>
            <person name="Mardanov A.V."/>
            <person name="Ravin N.V."/>
            <person name="Dedysh S.N."/>
        </authorList>
    </citation>
    <scope>NUCLEOTIDE SEQUENCE [LARGE SCALE GENOMIC DNA]</scope>
    <source>
        <strain evidence="4">PL17</strain>
    </source>
</reference>
<dbReference type="AlphaFoldDB" id="A0A6M5YR19"/>
<proteinExistence type="predicted"/>
<name>A0A6M5YR19_9BACT</name>
<evidence type="ECO:0000259" key="2">
    <source>
        <dbReference type="Pfam" id="PF12158"/>
    </source>
</evidence>
<keyword evidence="1" id="KW-1133">Transmembrane helix</keyword>
<dbReference type="KEGG" id="ftj:FTUN_2991"/>
<dbReference type="Proteomes" id="UP000503447">
    <property type="component" value="Chromosome"/>
</dbReference>
<evidence type="ECO:0000313" key="4">
    <source>
        <dbReference type="Proteomes" id="UP000503447"/>
    </source>
</evidence>
<keyword evidence="1" id="KW-0812">Transmembrane</keyword>
<dbReference type="InterPro" id="IPR021994">
    <property type="entry name" value="DUF3592"/>
</dbReference>
<accession>A0A6M5YR19</accession>
<gene>
    <name evidence="3" type="ORF">FTUN_2991</name>
</gene>
<feature type="domain" description="DUF3592" evidence="2">
    <location>
        <begin position="46"/>
        <end position="127"/>
    </location>
</feature>
<dbReference type="Pfam" id="PF12158">
    <property type="entry name" value="DUF3592"/>
    <property type="match status" value="1"/>
</dbReference>
<protein>
    <recommendedName>
        <fullName evidence="2">DUF3592 domain-containing protein</fullName>
    </recommendedName>
</protein>
<dbReference type="RefSeq" id="WP_171471224.1">
    <property type="nucleotide sequence ID" value="NZ_CP053452.2"/>
</dbReference>
<sequence length="334" mass="36408">MTTNAWRSSVTFGWLLMWSGLVLAADAVMLWTLYRQTRAARFPTADGVITRSAVTADRDKDGADRLDVAYGYEVGGRRYTGTRYCYASFGTNSGAWDRIRDELPVGARVPVAYDPNDPSESLLRPGATGFHLTLVWFLTPFNLIGVGGWVARVRARRSEFDPADPHRVARTATVWRVRLTDPDRAGCCAGTLLGIAFCGTFVWALGFGFNPPVWAAGAGYLLAVVIAVLAGVSTTPTWMEVDEVARVVRLPARPEPVEVPFAAIRAVVVTHEDAPGSDCDLLGRYHCELIRSDAAPVRCATYRHQPGAEAFVAWLHDRVGFAAPDAPRGPSEPE</sequence>
<evidence type="ECO:0000256" key="1">
    <source>
        <dbReference type="SAM" id="Phobius"/>
    </source>
</evidence>
<feature type="transmembrane region" description="Helical" evidence="1">
    <location>
        <begin position="213"/>
        <end position="232"/>
    </location>
</feature>
<keyword evidence="4" id="KW-1185">Reference proteome</keyword>
<feature type="transmembrane region" description="Helical" evidence="1">
    <location>
        <begin position="12"/>
        <end position="34"/>
    </location>
</feature>
<organism evidence="3 4">
    <name type="scientific">Frigoriglobus tundricola</name>
    <dbReference type="NCBI Taxonomy" id="2774151"/>
    <lineage>
        <taxon>Bacteria</taxon>
        <taxon>Pseudomonadati</taxon>
        <taxon>Planctomycetota</taxon>
        <taxon>Planctomycetia</taxon>
        <taxon>Gemmatales</taxon>
        <taxon>Gemmataceae</taxon>
        <taxon>Frigoriglobus</taxon>
    </lineage>
</organism>
<dbReference type="EMBL" id="CP053452">
    <property type="protein sequence ID" value="QJW95442.1"/>
    <property type="molecule type" value="Genomic_DNA"/>
</dbReference>